<keyword evidence="2" id="KW-1185">Reference proteome</keyword>
<organism evidence="1 2">
    <name type="scientific">Desulfonema magnum</name>
    <dbReference type="NCBI Taxonomy" id="45655"/>
    <lineage>
        <taxon>Bacteria</taxon>
        <taxon>Pseudomonadati</taxon>
        <taxon>Thermodesulfobacteriota</taxon>
        <taxon>Desulfobacteria</taxon>
        <taxon>Desulfobacterales</taxon>
        <taxon>Desulfococcaceae</taxon>
        <taxon>Desulfonema</taxon>
    </lineage>
</organism>
<dbReference type="AlphaFoldDB" id="A0A975BIT6"/>
<accession>A0A975BIT6</accession>
<sequence>MKMKIPYYFFLLLSEACTRKTGDTRTKGGGQASAPLM</sequence>
<proteinExistence type="predicted"/>
<dbReference type="Proteomes" id="UP000663722">
    <property type="component" value="Chromosome"/>
</dbReference>
<evidence type="ECO:0000313" key="2">
    <source>
        <dbReference type="Proteomes" id="UP000663722"/>
    </source>
</evidence>
<dbReference type="KEGG" id="dmm:dnm_022870"/>
<name>A0A975BIT6_9BACT</name>
<protein>
    <submittedName>
        <fullName evidence="1">Uncharacterized protein</fullName>
    </submittedName>
</protein>
<evidence type="ECO:0000313" key="1">
    <source>
        <dbReference type="EMBL" id="QTA86266.1"/>
    </source>
</evidence>
<gene>
    <name evidence="1" type="ORF">dnm_022870</name>
</gene>
<dbReference type="EMBL" id="CP061800">
    <property type="protein sequence ID" value="QTA86266.1"/>
    <property type="molecule type" value="Genomic_DNA"/>
</dbReference>
<reference evidence="1" key="1">
    <citation type="journal article" date="2021" name="Microb. Physiol.">
        <title>Proteogenomic Insights into the Physiology of Marine, Sulfate-Reducing, Filamentous Desulfonema limicola and Desulfonema magnum.</title>
        <authorList>
            <person name="Schnaars V."/>
            <person name="Wohlbrand L."/>
            <person name="Scheve S."/>
            <person name="Hinrichs C."/>
            <person name="Reinhardt R."/>
            <person name="Rabus R."/>
        </authorList>
    </citation>
    <scope>NUCLEOTIDE SEQUENCE</scope>
    <source>
        <strain evidence="1">4be13</strain>
    </source>
</reference>